<comment type="caution">
    <text evidence="2">The sequence shown here is derived from an EMBL/GenBank/DDBJ whole genome shotgun (WGS) entry which is preliminary data.</text>
</comment>
<evidence type="ECO:0000256" key="1">
    <source>
        <dbReference type="SAM" id="Phobius"/>
    </source>
</evidence>
<organism evidence="2 3">
    <name type="scientific">Vibrio harveyi</name>
    <name type="common">Beneckea harveyi</name>
    <dbReference type="NCBI Taxonomy" id="669"/>
    <lineage>
        <taxon>Bacteria</taxon>
        <taxon>Pseudomonadati</taxon>
        <taxon>Pseudomonadota</taxon>
        <taxon>Gammaproteobacteria</taxon>
        <taxon>Vibrionales</taxon>
        <taxon>Vibrionaceae</taxon>
        <taxon>Vibrio</taxon>
    </lineage>
</organism>
<protein>
    <submittedName>
        <fullName evidence="2">Uncharacterized protein</fullName>
    </submittedName>
</protein>
<gene>
    <name evidence="2" type="ORF">DS957_025100</name>
</gene>
<keyword evidence="1" id="KW-0472">Membrane</keyword>
<sequence>MEQFAITYFDLALLILCPIGGVMGSFAFAIMDSIDPLNSPKDEVSLIFASAQLQEKRGIWLGLRCTLGFILGVVVSLYFLGSIQPNIATVAKIMALSIVAGYAAPKVWAAHEIIVEAKIKQLMTENEKS</sequence>
<keyword evidence="1" id="KW-0812">Transmembrane</keyword>
<dbReference type="AlphaFoldDB" id="A0A8B3DGM9"/>
<evidence type="ECO:0000313" key="3">
    <source>
        <dbReference type="Proteomes" id="UP000253437"/>
    </source>
</evidence>
<name>A0A8B3DGM9_VIBHA</name>
<feature type="transmembrane region" description="Helical" evidence="1">
    <location>
        <begin position="6"/>
        <end position="31"/>
    </location>
</feature>
<feature type="transmembrane region" description="Helical" evidence="1">
    <location>
        <begin position="61"/>
        <end position="81"/>
    </location>
</feature>
<reference evidence="2 3" key="1">
    <citation type="submission" date="2018-08" db="EMBL/GenBank/DDBJ databases">
        <title>Vibrio harveyi strains pathogenic to white snook Centropomus viridis Lockington (1877) and potential probiotic bacteria.</title>
        <authorList>
            <person name="Soto-Rodriguez S."/>
            <person name="Gomez-Gil B."/>
            <person name="Lozano-Olvera R."/>
        </authorList>
    </citation>
    <scope>NUCLEOTIDE SEQUENCE [LARGE SCALE GENOMIC DNA]</scope>
    <source>
        <strain evidence="2 3">CAIM 1508</strain>
    </source>
</reference>
<accession>A0A8B3DGM9</accession>
<proteinExistence type="predicted"/>
<feature type="transmembrane region" description="Helical" evidence="1">
    <location>
        <begin position="87"/>
        <end position="104"/>
    </location>
</feature>
<keyword evidence="1" id="KW-1133">Transmembrane helix</keyword>
<dbReference type="EMBL" id="QOUW02000172">
    <property type="protein sequence ID" value="RIW02684.1"/>
    <property type="molecule type" value="Genomic_DNA"/>
</dbReference>
<evidence type="ECO:0000313" key="2">
    <source>
        <dbReference type="EMBL" id="RIW02684.1"/>
    </source>
</evidence>
<dbReference type="RefSeq" id="WP_050936910.1">
    <property type="nucleotide sequence ID" value="NZ_CP025538.1"/>
</dbReference>
<dbReference type="Proteomes" id="UP000253437">
    <property type="component" value="Unassembled WGS sequence"/>
</dbReference>